<dbReference type="Proteomes" id="UP000324800">
    <property type="component" value="Unassembled WGS sequence"/>
</dbReference>
<protein>
    <submittedName>
        <fullName evidence="2">Uncharacterized protein</fullName>
    </submittedName>
</protein>
<proteinExistence type="predicted"/>
<dbReference type="EMBL" id="SNRW01007872">
    <property type="protein sequence ID" value="KAA6380479.1"/>
    <property type="molecule type" value="Genomic_DNA"/>
</dbReference>
<name>A0A5J4VDB7_9EUKA</name>
<sequence length="178" mass="20560">MIFLRENVCSSFGLLFIGLRAHIWGKFVFKQQVSSILESNAIQQSSSSSYDPFESNNIRIDFINMLEEERRQILVKLNFKNKGIDHEDPDLVPKIQMLSVYIINKAKHLEISSKNRKVKEKKQKSPQIELHEAVHESSQLGNHFIRLVKNIVAVSHDKDQSLESKTKVKLSRQSKMKG</sequence>
<feature type="region of interest" description="Disordered" evidence="1">
    <location>
        <begin position="158"/>
        <end position="178"/>
    </location>
</feature>
<evidence type="ECO:0000256" key="1">
    <source>
        <dbReference type="SAM" id="MobiDB-lite"/>
    </source>
</evidence>
<comment type="caution">
    <text evidence="2">The sequence shown here is derived from an EMBL/GenBank/DDBJ whole genome shotgun (WGS) entry which is preliminary data.</text>
</comment>
<feature type="compositionally biased region" description="Basic residues" evidence="1">
    <location>
        <begin position="167"/>
        <end position="178"/>
    </location>
</feature>
<organism evidence="2 3">
    <name type="scientific">Streblomastix strix</name>
    <dbReference type="NCBI Taxonomy" id="222440"/>
    <lineage>
        <taxon>Eukaryota</taxon>
        <taxon>Metamonada</taxon>
        <taxon>Preaxostyla</taxon>
        <taxon>Oxymonadida</taxon>
        <taxon>Streblomastigidae</taxon>
        <taxon>Streblomastix</taxon>
    </lineage>
</organism>
<reference evidence="2 3" key="1">
    <citation type="submission" date="2019-03" db="EMBL/GenBank/DDBJ databases">
        <title>Single cell metagenomics reveals metabolic interactions within the superorganism composed of flagellate Streblomastix strix and complex community of Bacteroidetes bacteria on its surface.</title>
        <authorList>
            <person name="Treitli S.C."/>
            <person name="Kolisko M."/>
            <person name="Husnik F."/>
            <person name="Keeling P."/>
            <person name="Hampl V."/>
        </authorList>
    </citation>
    <scope>NUCLEOTIDE SEQUENCE [LARGE SCALE GENOMIC DNA]</scope>
    <source>
        <strain evidence="2">ST1C</strain>
    </source>
</reference>
<evidence type="ECO:0000313" key="3">
    <source>
        <dbReference type="Proteomes" id="UP000324800"/>
    </source>
</evidence>
<evidence type="ECO:0000313" key="2">
    <source>
        <dbReference type="EMBL" id="KAA6380479.1"/>
    </source>
</evidence>
<dbReference type="AlphaFoldDB" id="A0A5J4VDB7"/>
<gene>
    <name evidence="2" type="ORF">EZS28_023993</name>
</gene>
<accession>A0A5J4VDB7</accession>